<feature type="region of interest" description="Disordered" evidence="5">
    <location>
        <begin position="51"/>
        <end position="71"/>
    </location>
</feature>
<evidence type="ECO:0000256" key="4">
    <source>
        <dbReference type="RuleBase" id="RU363120"/>
    </source>
</evidence>
<keyword evidence="2 4" id="KW-0498">Mitosis</keyword>
<comment type="subcellular location">
    <subcellularLocation>
        <location evidence="4">Cytoplasm</location>
    </subcellularLocation>
</comment>
<evidence type="ECO:0000256" key="3">
    <source>
        <dbReference type="ARBA" id="ARBA00023272"/>
    </source>
</evidence>
<keyword evidence="6" id="KW-1185">Reference proteome</keyword>
<evidence type="ECO:0000313" key="6">
    <source>
        <dbReference type="Proteomes" id="UP000887566"/>
    </source>
</evidence>
<organism evidence="6 7">
    <name type="scientific">Plectus sambesii</name>
    <dbReference type="NCBI Taxonomy" id="2011161"/>
    <lineage>
        <taxon>Eukaryota</taxon>
        <taxon>Metazoa</taxon>
        <taxon>Ecdysozoa</taxon>
        <taxon>Nematoda</taxon>
        <taxon>Chromadorea</taxon>
        <taxon>Plectida</taxon>
        <taxon>Plectina</taxon>
        <taxon>Plectoidea</taxon>
        <taxon>Plectidae</taxon>
        <taxon>Plectus</taxon>
    </lineage>
</organism>
<evidence type="ECO:0000256" key="5">
    <source>
        <dbReference type="SAM" id="MobiDB-lite"/>
    </source>
</evidence>
<dbReference type="AlphaFoldDB" id="A0A914V1Y3"/>
<dbReference type="GO" id="GO:0005737">
    <property type="term" value="C:cytoplasm"/>
    <property type="evidence" value="ECO:0007669"/>
    <property type="project" value="UniProtKB-SubCell"/>
</dbReference>
<evidence type="ECO:0000256" key="2">
    <source>
        <dbReference type="ARBA" id="ARBA00022776"/>
    </source>
</evidence>
<keyword evidence="4" id="KW-0963">Cytoplasm</keyword>
<proteinExistence type="inferred from homology"/>
<keyword evidence="3 4" id="KW-0650">Protein phosphatase inhibitor</keyword>
<dbReference type="GO" id="GO:0051301">
    <property type="term" value="P:cell division"/>
    <property type="evidence" value="ECO:0007669"/>
    <property type="project" value="UniProtKB-KW"/>
</dbReference>
<evidence type="ECO:0000313" key="7">
    <source>
        <dbReference type="WBParaSite" id="PSAMB.scaffold13955size2056.g35775.t1"/>
    </source>
</evidence>
<feature type="compositionally biased region" description="Polar residues" evidence="5">
    <location>
        <begin position="114"/>
        <end position="125"/>
    </location>
</feature>
<dbReference type="InterPro" id="IPR006760">
    <property type="entry name" value="Endosulphine"/>
</dbReference>
<protein>
    <submittedName>
        <fullName evidence="7">cAMP-regulated phosphoprotein 19</fullName>
    </submittedName>
</protein>
<feature type="region of interest" description="Disordered" evidence="5">
    <location>
        <begin position="100"/>
        <end position="173"/>
    </location>
</feature>
<keyword evidence="4" id="KW-0132">Cell division</keyword>
<dbReference type="PANTHER" id="PTHR10358">
    <property type="entry name" value="ENDOSULFINE"/>
    <property type="match status" value="1"/>
</dbReference>
<comment type="similarity">
    <text evidence="1 4">Belongs to the endosulfine family.</text>
</comment>
<accession>A0A914V1Y3</accession>
<name>A0A914V1Y3_9BILA</name>
<reference evidence="7" key="1">
    <citation type="submission" date="2022-11" db="UniProtKB">
        <authorList>
            <consortium name="WormBaseParasite"/>
        </authorList>
    </citation>
    <scope>IDENTIFICATION</scope>
</reference>
<dbReference type="WBParaSite" id="PSAMB.scaffold13955size2056.g35775.t1">
    <property type="protein sequence ID" value="PSAMB.scaffold13955size2056.g35775.t1"/>
    <property type="gene ID" value="PSAMB.scaffold13955size2056.g35775"/>
</dbReference>
<keyword evidence="4" id="KW-0131">Cell cycle</keyword>
<dbReference type="GO" id="GO:0004864">
    <property type="term" value="F:protein phosphatase inhibitor activity"/>
    <property type="evidence" value="ECO:0007669"/>
    <property type="project" value="UniProtKB-KW"/>
</dbReference>
<dbReference type="PANTHER" id="PTHR10358:SF6">
    <property type="entry name" value="ENDOSULFINE, ISOFORM A"/>
    <property type="match status" value="1"/>
</dbReference>
<evidence type="ECO:0000256" key="1">
    <source>
        <dbReference type="ARBA" id="ARBA00010520"/>
    </source>
</evidence>
<sequence length="173" mass="17768">AVSPEKQEEMKLMNKLASKGGLPAKGPSSFLQKRLQQRKFFDSGDYAMDKAKNKGVKGPGALARGPPPAPSAAAAATIAAAAAAPDTPAAAVLNVVVTGAAPDSPTMPTPPSTVDQSSAAESASPTGLEIPRPETVPQRKSSIIYPSAHSKLSPQPHLHHPLEPLSAEMQEPA</sequence>
<dbReference type="Pfam" id="PF04667">
    <property type="entry name" value="Endosulfine"/>
    <property type="match status" value="1"/>
</dbReference>
<dbReference type="Proteomes" id="UP000887566">
    <property type="component" value="Unplaced"/>
</dbReference>
<comment type="function">
    <text evidence="4">Protein phosphatase inhibitor that specifically inhibits protein phosphatase 2A (PP2A) during mitosis.</text>
</comment>